<dbReference type="InterPro" id="IPR021363">
    <property type="entry name" value="DUF2835"/>
</dbReference>
<gene>
    <name evidence="1" type="ORF">MNBD_GAMMA12-664</name>
</gene>
<reference evidence="1" key="1">
    <citation type="submission" date="2018-06" db="EMBL/GenBank/DDBJ databases">
        <authorList>
            <person name="Zhirakovskaya E."/>
        </authorList>
    </citation>
    <scope>NUCLEOTIDE SEQUENCE</scope>
</reference>
<dbReference type="Pfam" id="PF11197">
    <property type="entry name" value="DUF2835"/>
    <property type="match status" value="1"/>
</dbReference>
<dbReference type="EMBL" id="UOFL01000094">
    <property type="protein sequence ID" value="VAW75905.1"/>
    <property type="molecule type" value="Genomic_DNA"/>
</dbReference>
<proteinExistence type="predicted"/>
<accession>A0A3B0Y575</accession>
<protein>
    <recommendedName>
        <fullName evidence="2">DUF2835 domain-containing protein</fullName>
    </recommendedName>
</protein>
<dbReference type="AlphaFoldDB" id="A0A3B0Y575"/>
<name>A0A3B0Y575_9ZZZZ</name>
<sequence>MIASNTMRVLLNISPEQYKRYYQGGVSSVLARSHDGRTIQFPANILKPFVTHDGISGEFEIYFDSDNRFKKIKKL</sequence>
<organism evidence="1">
    <name type="scientific">hydrothermal vent metagenome</name>
    <dbReference type="NCBI Taxonomy" id="652676"/>
    <lineage>
        <taxon>unclassified sequences</taxon>
        <taxon>metagenomes</taxon>
        <taxon>ecological metagenomes</taxon>
    </lineage>
</organism>
<evidence type="ECO:0008006" key="2">
    <source>
        <dbReference type="Google" id="ProtNLM"/>
    </source>
</evidence>
<evidence type="ECO:0000313" key="1">
    <source>
        <dbReference type="EMBL" id="VAW75905.1"/>
    </source>
</evidence>